<feature type="compositionally biased region" description="Basic and acidic residues" evidence="1">
    <location>
        <begin position="1"/>
        <end position="10"/>
    </location>
</feature>
<reference evidence="2" key="1">
    <citation type="submission" date="2022-03" db="EMBL/GenBank/DDBJ databases">
        <authorList>
            <person name="Martin H S."/>
        </authorList>
    </citation>
    <scope>NUCLEOTIDE SEQUENCE [LARGE SCALE GENOMIC DNA]</scope>
</reference>
<organism evidence="2 3">
    <name type="scientific">Iphiclides podalirius</name>
    <name type="common">scarce swallowtail</name>
    <dbReference type="NCBI Taxonomy" id="110791"/>
    <lineage>
        <taxon>Eukaryota</taxon>
        <taxon>Metazoa</taxon>
        <taxon>Ecdysozoa</taxon>
        <taxon>Arthropoda</taxon>
        <taxon>Hexapoda</taxon>
        <taxon>Insecta</taxon>
        <taxon>Pterygota</taxon>
        <taxon>Neoptera</taxon>
        <taxon>Endopterygota</taxon>
        <taxon>Lepidoptera</taxon>
        <taxon>Glossata</taxon>
        <taxon>Ditrysia</taxon>
        <taxon>Papilionoidea</taxon>
        <taxon>Papilionidae</taxon>
        <taxon>Papilioninae</taxon>
        <taxon>Iphiclides</taxon>
    </lineage>
</organism>
<evidence type="ECO:0000313" key="2">
    <source>
        <dbReference type="EMBL" id="CAH2079028.1"/>
    </source>
</evidence>
<dbReference type="Proteomes" id="UP000837857">
    <property type="component" value="Unassembled WGS sequence"/>
</dbReference>
<evidence type="ECO:0000313" key="3">
    <source>
        <dbReference type="Proteomes" id="UP000837857"/>
    </source>
</evidence>
<dbReference type="EMBL" id="CAKOGK010000020">
    <property type="protein sequence ID" value="CAH2079028.1"/>
    <property type="molecule type" value="Genomic_DNA"/>
</dbReference>
<name>A0ABN8J8H0_9NEOP</name>
<evidence type="ECO:0000256" key="1">
    <source>
        <dbReference type="SAM" id="MobiDB-lite"/>
    </source>
</evidence>
<feature type="compositionally biased region" description="Basic and acidic residues" evidence="1">
    <location>
        <begin position="62"/>
        <end position="72"/>
    </location>
</feature>
<accession>A0ABN8J8H0</accession>
<feature type="region of interest" description="Disordered" evidence="1">
    <location>
        <begin position="1"/>
        <end position="72"/>
    </location>
</feature>
<protein>
    <submittedName>
        <fullName evidence="2">Uncharacterized protein</fullName>
    </submittedName>
</protein>
<feature type="non-terminal residue" evidence="2">
    <location>
        <position position="72"/>
    </location>
</feature>
<comment type="caution">
    <text evidence="2">The sequence shown here is derived from an EMBL/GenBank/DDBJ whole genome shotgun (WGS) entry which is preliminary data.</text>
</comment>
<feature type="compositionally biased region" description="Basic and acidic residues" evidence="1">
    <location>
        <begin position="37"/>
        <end position="52"/>
    </location>
</feature>
<proteinExistence type="predicted"/>
<sequence>MRRGSRDVGHRGGGAGKRVAGRVREEGKMVKGWSHGDGSEKERESEWQKVEGKTLFQSEAPQRGKKESTSFE</sequence>
<keyword evidence="3" id="KW-1185">Reference proteome</keyword>
<gene>
    <name evidence="2" type="ORF">IPOD504_LOCUS17678</name>
</gene>